<evidence type="ECO:0000256" key="1">
    <source>
        <dbReference type="SAM" id="SignalP"/>
    </source>
</evidence>
<reference evidence="2" key="1">
    <citation type="submission" date="2018-01" db="EMBL/GenBank/DDBJ databases">
        <title>An insight into the sialome of Amazonian anophelines.</title>
        <authorList>
            <person name="Ribeiro J.M."/>
            <person name="Scarpassa V."/>
            <person name="Calvo E."/>
        </authorList>
    </citation>
    <scope>NUCLEOTIDE SEQUENCE</scope>
    <source>
        <tissue evidence="2">Salivary glands</tissue>
    </source>
</reference>
<name>A0A2M4B1Q1_9DIPT</name>
<sequence length="208" mass="23874">MLGFVLLHFARFAHIGAAIRRFPGPPLDAFPVTTTTMKMWPARTDQRFARYTVRGGRILPPTLAPLSLLIALWLLRRARNGELRHRVITITMRDVYLFFWLSFRGRTQTPNGKINTNNENRKRTRTTLVTSVASGRKQIEGRTKDGGQRNATHPLGRTRALSAFVSFWQEVMVLFPFHFPPNLPLNYYVDTCSGRGHRHSGTAPRNYR</sequence>
<protein>
    <submittedName>
        <fullName evidence="2">Putative secreted protein</fullName>
    </submittedName>
</protein>
<dbReference type="EMBL" id="GGFK01013663">
    <property type="protein sequence ID" value="MBW46984.1"/>
    <property type="molecule type" value="Transcribed_RNA"/>
</dbReference>
<feature type="chain" id="PRO_5014753241" evidence="1">
    <location>
        <begin position="19"/>
        <end position="208"/>
    </location>
</feature>
<feature type="signal peptide" evidence="1">
    <location>
        <begin position="1"/>
        <end position="18"/>
    </location>
</feature>
<keyword evidence="1" id="KW-0732">Signal</keyword>
<organism evidence="2">
    <name type="scientific">Anopheles triannulatus</name>
    <dbReference type="NCBI Taxonomy" id="58253"/>
    <lineage>
        <taxon>Eukaryota</taxon>
        <taxon>Metazoa</taxon>
        <taxon>Ecdysozoa</taxon>
        <taxon>Arthropoda</taxon>
        <taxon>Hexapoda</taxon>
        <taxon>Insecta</taxon>
        <taxon>Pterygota</taxon>
        <taxon>Neoptera</taxon>
        <taxon>Endopterygota</taxon>
        <taxon>Diptera</taxon>
        <taxon>Nematocera</taxon>
        <taxon>Culicoidea</taxon>
        <taxon>Culicidae</taxon>
        <taxon>Anophelinae</taxon>
        <taxon>Anopheles</taxon>
    </lineage>
</organism>
<proteinExistence type="predicted"/>
<accession>A0A2M4B1Q1</accession>
<dbReference type="AlphaFoldDB" id="A0A2M4B1Q1"/>
<evidence type="ECO:0000313" key="2">
    <source>
        <dbReference type="EMBL" id="MBW46984.1"/>
    </source>
</evidence>